<dbReference type="PROSITE" id="PS51257">
    <property type="entry name" value="PROKAR_LIPOPROTEIN"/>
    <property type="match status" value="1"/>
</dbReference>
<dbReference type="Proteomes" id="UP001060919">
    <property type="component" value="Chromosome"/>
</dbReference>
<evidence type="ECO:0000259" key="2">
    <source>
        <dbReference type="Pfam" id="PF04784"/>
    </source>
</evidence>
<dbReference type="EMBL" id="AP026867">
    <property type="protein sequence ID" value="BDS09831.1"/>
    <property type="molecule type" value="Genomic_DNA"/>
</dbReference>
<dbReference type="PANTHER" id="PTHR46361:SF3">
    <property type="entry name" value="ELECTRON CARRIER_ PROTEIN DISULFIDE OXIDOREDUCTASE"/>
    <property type="match status" value="1"/>
</dbReference>
<reference evidence="3" key="1">
    <citation type="submission" date="2022-09" db="EMBL/GenBank/DDBJ databases">
        <title>Aureispira anguillicida sp. nov., isolated from Leptocephalus of Japanese eel Anguilla japonica.</title>
        <authorList>
            <person name="Yuasa K."/>
            <person name="Mekata T."/>
            <person name="Ikunari K."/>
        </authorList>
    </citation>
    <scope>NUCLEOTIDE SEQUENCE</scope>
    <source>
        <strain evidence="3">EL160426</strain>
    </source>
</reference>
<dbReference type="RefSeq" id="WP_264791185.1">
    <property type="nucleotide sequence ID" value="NZ_AP026867.1"/>
</dbReference>
<feature type="chain" id="PRO_5037495329" evidence="1">
    <location>
        <begin position="20"/>
        <end position="245"/>
    </location>
</feature>
<keyword evidence="4" id="KW-1185">Reference proteome</keyword>
<accession>A0A916DNX7</accession>
<keyword evidence="1" id="KW-0732">Signal</keyword>
<organism evidence="3 4">
    <name type="scientific">Aureispira anguillae</name>
    <dbReference type="NCBI Taxonomy" id="2864201"/>
    <lineage>
        <taxon>Bacteria</taxon>
        <taxon>Pseudomonadati</taxon>
        <taxon>Bacteroidota</taxon>
        <taxon>Saprospiria</taxon>
        <taxon>Saprospirales</taxon>
        <taxon>Saprospiraceae</taxon>
        <taxon>Aureispira</taxon>
    </lineage>
</organism>
<protein>
    <submittedName>
        <fullName evidence="3">DUF547 domain-containing protein</fullName>
    </submittedName>
</protein>
<proteinExistence type="predicted"/>
<evidence type="ECO:0000313" key="3">
    <source>
        <dbReference type="EMBL" id="BDS09831.1"/>
    </source>
</evidence>
<name>A0A916DNX7_9BACT</name>
<dbReference type="InterPro" id="IPR006869">
    <property type="entry name" value="DUF547"/>
</dbReference>
<gene>
    <name evidence="3" type="ORF">AsAng_0005360</name>
</gene>
<feature type="domain" description="DUF547" evidence="2">
    <location>
        <begin position="75"/>
        <end position="183"/>
    </location>
</feature>
<dbReference type="PANTHER" id="PTHR46361">
    <property type="entry name" value="ELECTRON CARRIER/ PROTEIN DISULFIDE OXIDOREDUCTASE"/>
    <property type="match status" value="1"/>
</dbReference>
<dbReference type="AlphaFoldDB" id="A0A916DNX7"/>
<dbReference type="Pfam" id="PF04784">
    <property type="entry name" value="DUF547"/>
    <property type="match status" value="1"/>
</dbReference>
<sequence>MKNVIIGLLILTAFFAACDKTTPTPTTKDWNHDLWDGLLAQYVNAAGDVNYAGLKNEQSTVEEYLNLLSDHAPSSTWSANKEMAYWVNLYNAFTIYNILKEYPVASIMDIDNGMIWDQRKVRVGDTEYTLNQIEQERLLAKFSEPRVHFAVNCAAASCPPLLNKAWTEDNIQQYYTDQARTFINDTNYNLIQTNNIEVSEIFNWYAADFGGSSQIVSYIQQYADSTIANNATVQYKTYDWSLNEQ</sequence>
<evidence type="ECO:0000313" key="4">
    <source>
        <dbReference type="Proteomes" id="UP001060919"/>
    </source>
</evidence>
<feature type="signal peptide" evidence="1">
    <location>
        <begin position="1"/>
        <end position="19"/>
    </location>
</feature>
<dbReference type="KEGG" id="aup:AsAng_0005360"/>
<evidence type="ECO:0000256" key="1">
    <source>
        <dbReference type="SAM" id="SignalP"/>
    </source>
</evidence>